<dbReference type="RefSeq" id="WP_380048540.1">
    <property type="nucleotide sequence ID" value="NZ_JBHLTC010000018.1"/>
</dbReference>
<feature type="domain" description="Methyltransferase" evidence="1">
    <location>
        <begin position="45"/>
        <end position="137"/>
    </location>
</feature>
<evidence type="ECO:0000313" key="2">
    <source>
        <dbReference type="EMBL" id="MFC0625781.1"/>
    </source>
</evidence>
<dbReference type="GO" id="GO:0032259">
    <property type="term" value="P:methylation"/>
    <property type="evidence" value="ECO:0007669"/>
    <property type="project" value="UniProtKB-KW"/>
</dbReference>
<dbReference type="CDD" id="cd02440">
    <property type="entry name" value="AdoMet_MTases"/>
    <property type="match status" value="1"/>
</dbReference>
<keyword evidence="2" id="KW-0808">Transferase</keyword>
<dbReference type="Pfam" id="PF13649">
    <property type="entry name" value="Methyltransf_25"/>
    <property type="match status" value="1"/>
</dbReference>
<protein>
    <submittedName>
        <fullName evidence="2">Class I SAM-dependent DNA methyltransferase</fullName>
    </submittedName>
</protein>
<dbReference type="Proteomes" id="UP001589890">
    <property type="component" value="Unassembled WGS sequence"/>
</dbReference>
<proteinExistence type="predicted"/>
<sequence>MTSSEVWTEETAKFYDESSPEAFSPEVLDPAVGFLAELAGSGPALEFAVGTGRVGIPLAARGVPVTGIELSEPMVAELRKKVDEATLPVVIGDMARTTVPGEFSLVYLVFNTISNLRTQAEQVECFRNAARHLAPGGRFVIELWVPALRRMPPGQTAVPMTLGEDDGHLIFDTYDVVEQQCTSHHYHRLADGTTRYGSGTFRYAWPAECDLMAQLAGLEFEGRFADWHRRPFTADSESHVSVWRKPA</sequence>
<dbReference type="GO" id="GO:0008168">
    <property type="term" value="F:methyltransferase activity"/>
    <property type="evidence" value="ECO:0007669"/>
    <property type="project" value="UniProtKB-KW"/>
</dbReference>
<dbReference type="EMBL" id="JBHLTC010000018">
    <property type="protein sequence ID" value="MFC0625781.1"/>
    <property type="molecule type" value="Genomic_DNA"/>
</dbReference>
<gene>
    <name evidence="2" type="ORF">ACFFGN_17010</name>
</gene>
<reference evidence="2 3" key="1">
    <citation type="submission" date="2024-09" db="EMBL/GenBank/DDBJ databases">
        <authorList>
            <person name="Sun Q."/>
            <person name="Mori K."/>
        </authorList>
    </citation>
    <scope>NUCLEOTIDE SEQUENCE [LARGE SCALE GENOMIC DNA]</scope>
    <source>
        <strain evidence="2 3">CGMCC 1.15906</strain>
    </source>
</reference>
<dbReference type="SUPFAM" id="SSF53335">
    <property type="entry name" value="S-adenosyl-L-methionine-dependent methyltransferases"/>
    <property type="match status" value="1"/>
</dbReference>
<comment type="caution">
    <text evidence="2">The sequence shown here is derived from an EMBL/GenBank/DDBJ whole genome shotgun (WGS) entry which is preliminary data.</text>
</comment>
<keyword evidence="3" id="KW-1185">Reference proteome</keyword>
<dbReference type="InterPro" id="IPR029063">
    <property type="entry name" value="SAM-dependent_MTases_sf"/>
</dbReference>
<evidence type="ECO:0000259" key="1">
    <source>
        <dbReference type="Pfam" id="PF13649"/>
    </source>
</evidence>
<keyword evidence="2" id="KW-0489">Methyltransferase</keyword>
<dbReference type="InterPro" id="IPR041698">
    <property type="entry name" value="Methyltransf_25"/>
</dbReference>
<organism evidence="2 3">
    <name type="scientific">Kribbella deserti</name>
    <dbReference type="NCBI Taxonomy" id="1926257"/>
    <lineage>
        <taxon>Bacteria</taxon>
        <taxon>Bacillati</taxon>
        <taxon>Actinomycetota</taxon>
        <taxon>Actinomycetes</taxon>
        <taxon>Propionibacteriales</taxon>
        <taxon>Kribbellaceae</taxon>
        <taxon>Kribbella</taxon>
    </lineage>
</organism>
<accession>A0ABV6QMC4</accession>
<dbReference type="Gene3D" id="3.40.50.150">
    <property type="entry name" value="Vaccinia Virus protein VP39"/>
    <property type="match status" value="1"/>
</dbReference>
<name>A0ABV6QMC4_9ACTN</name>
<evidence type="ECO:0000313" key="3">
    <source>
        <dbReference type="Proteomes" id="UP001589890"/>
    </source>
</evidence>